<keyword evidence="5 7" id="KW-0472">Membrane</keyword>
<dbReference type="OrthoDB" id="498253at2759"/>
<dbReference type="Pfam" id="PF04142">
    <property type="entry name" value="Nuc_sug_transp"/>
    <property type="match status" value="2"/>
</dbReference>
<evidence type="ECO:0000256" key="1">
    <source>
        <dbReference type="ARBA" id="ARBA00004141"/>
    </source>
</evidence>
<dbReference type="EMBL" id="FO082270">
    <property type="protein sequence ID" value="CCO66767.1"/>
    <property type="molecule type" value="Genomic_DNA"/>
</dbReference>
<comment type="similarity">
    <text evidence="2">Belongs to the nucleotide-sugar transporter family. CMP-Sialate:CMP antiporter (TC 2.A.7.12) subfamily.</text>
</comment>
<dbReference type="GO" id="GO:0015165">
    <property type="term" value="F:pyrimidine nucleotide-sugar transmembrane transporter activity"/>
    <property type="evidence" value="ECO:0007669"/>
    <property type="project" value="InterPro"/>
</dbReference>
<sequence>MSFPGRAQELFGKNDASSKKNQTKRLDSFYYEEGDDGVDNSNKNNNNINNNVNNNTKKNRHKLAALFLVALTLENTASMLARRYAVGILQLDFSKNVVLCVNEFLKLLFSLGMKYRKTDIKSFARLKTHIFERVVKTATPMLVPAFVYLVVNLISYPSLQRVDASVFTAISNLKVLATAIFAQILLNSRISNRVWRTLTQLVLGVTLISWESSPNNPVIHKRVHQNWYEHISDMFDLSYAFGVFLALVQTMLSGFGSVYFEKVLKKRTKEDEEENLGKKLDVESPSSASLAKSSSPFSSSTELDVWDRNIQLALCSILIYVPISIYETKGNLFQGWTFLVIFIAALHALGGILVALSVLYSSSVTKTVAVCAALVLTTVFGHILFFEPLNGPILLGCAMVIISVWAYKDDAYVEAKLRSAGFVV</sequence>
<dbReference type="KEGG" id="bpg:Bathy09g04490"/>
<dbReference type="SUPFAM" id="SSF103481">
    <property type="entry name" value="Multidrug resistance efflux transporter EmrE"/>
    <property type="match status" value="2"/>
</dbReference>
<dbReference type="InterPro" id="IPR007271">
    <property type="entry name" value="Nuc_sug_transpt"/>
</dbReference>
<keyword evidence="3 7" id="KW-0812">Transmembrane</keyword>
<comment type="subcellular location">
    <subcellularLocation>
        <location evidence="1">Membrane</location>
        <topology evidence="1">Multi-pass membrane protein</topology>
    </subcellularLocation>
</comment>
<feature type="transmembrane region" description="Helical" evidence="7">
    <location>
        <begin position="166"/>
        <end position="186"/>
    </location>
</feature>
<organism evidence="8 9">
    <name type="scientific">Bathycoccus prasinos</name>
    <dbReference type="NCBI Taxonomy" id="41875"/>
    <lineage>
        <taxon>Eukaryota</taxon>
        <taxon>Viridiplantae</taxon>
        <taxon>Chlorophyta</taxon>
        <taxon>Mamiellophyceae</taxon>
        <taxon>Mamiellales</taxon>
        <taxon>Bathycoccaceae</taxon>
        <taxon>Bathycoccus</taxon>
    </lineage>
</organism>
<dbReference type="Proteomes" id="UP000198341">
    <property type="component" value="Chromosome 9"/>
</dbReference>
<feature type="transmembrane region" description="Helical" evidence="7">
    <location>
        <begin position="237"/>
        <end position="260"/>
    </location>
</feature>
<feature type="region of interest" description="Disordered" evidence="6">
    <location>
        <begin position="35"/>
        <end position="55"/>
    </location>
</feature>
<evidence type="ECO:0000313" key="8">
    <source>
        <dbReference type="EMBL" id="CCO66767.1"/>
    </source>
</evidence>
<gene>
    <name evidence="8" type="ORF">Bathy09g04490</name>
</gene>
<dbReference type="PANTHER" id="PTHR10231">
    <property type="entry name" value="NUCLEOTIDE-SUGAR TRANSMEMBRANE TRANSPORTER"/>
    <property type="match status" value="1"/>
</dbReference>
<protein>
    <submittedName>
        <fullName evidence="8">CMP-sialic acid transporter</fullName>
    </submittedName>
</protein>
<evidence type="ECO:0000313" key="9">
    <source>
        <dbReference type="Proteomes" id="UP000198341"/>
    </source>
</evidence>
<keyword evidence="9" id="KW-1185">Reference proteome</keyword>
<feature type="region of interest" description="Disordered" evidence="6">
    <location>
        <begin position="1"/>
        <end position="20"/>
    </location>
</feature>
<feature type="transmembrane region" description="Helical" evidence="7">
    <location>
        <begin position="134"/>
        <end position="154"/>
    </location>
</feature>
<feature type="transmembrane region" description="Helical" evidence="7">
    <location>
        <begin position="309"/>
        <end position="326"/>
    </location>
</feature>
<feature type="transmembrane region" description="Helical" evidence="7">
    <location>
        <begin position="391"/>
        <end position="408"/>
    </location>
</feature>
<evidence type="ECO:0000256" key="4">
    <source>
        <dbReference type="ARBA" id="ARBA00022989"/>
    </source>
</evidence>
<accession>K8F3Z6</accession>
<evidence type="ECO:0000256" key="2">
    <source>
        <dbReference type="ARBA" id="ARBA00006447"/>
    </source>
</evidence>
<dbReference type="eggNOG" id="KOG2234">
    <property type="taxonomic scope" value="Eukaryota"/>
</dbReference>
<feature type="compositionally biased region" description="Low complexity" evidence="6">
    <location>
        <begin position="40"/>
        <end position="55"/>
    </location>
</feature>
<feature type="transmembrane region" description="Helical" evidence="7">
    <location>
        <begin position="338"/>
        <end position="360"/>
    </location>
</feature>
<dbReference type="RefSeq" id="XP_007511207.1">
    <property type="nucleotide sequence ID" value="XM_007511145.1"/>
</dbReference>
<evidence type="ECO:0000256" key="6">
    <source>
        <dbReference type="SAM" id="MobiDB-lite"/>
    </source>
</evidence>
<dbReference type="InterPro" id="IPR037185">
    <property type="entry name" value="EmrE-like"/>
</dbReference>
<dbReference type="AlphaFoldDB" id="K8F3Z6"/>
<reference evidence="8 9" key="1">
    <citation type="submission" date="2011-10" db="EMBL/GenBank/DDBJ databases">
        <authorList>
            <person name="Genoscope - CEA"/>
        </authorList>
    </citation>
    <scope>NUCLEOTIDE SEQUENCE [LARGE SCALE GENOMIC DNA]</scope>
    <source>
        <strain evidence="8 9">RCC 1105</strain>
    </source>
</reference>
<dbReference type="GO" id="GO:0000139">
    <property type="term" value="C:Golgi membrane"/>
    <property type="evidence" value="ECO:0007669"/>
    <property type="project" value="InterPro"/>
</dbReference>
<feature type="transmembrane region" description="Helical" evidence="7">
    <location>
        <begin position="367"/>
        <end position="385"/>
    </location>
</feature>
<keyword evidence="4 7" id="KW-1133">Transmembrane helix</keyword>
<name>K8F3Z6_9CHLO</name>
<dbReference type="GeneID" id="19013955"/>
<evidence type="ECO:0000256" key="7">
    <source>
        <dbReference type="SAM" id="Phobius"/>
    </source>
</evidence>
<proteinExistence type="inferred from homology"/>
<evidence type="ECO:0000256" key="5">
    <source>
        <dbReference type="ARBA" id="ARBA00023136"/>
    </source>
</evidence>
<evidence type="ECO:0000256" key="3">
    <source>
        <dbReference type="ARBA" id="ARBA00022692"/>
    </source>
</evidence>